<dbReference type="InterPro" id="IPR038296">
    <property type="entry name" value="ParD_sf"/>
</dbReference>
<dbReference type="RefSeq" id="WP_146855075.1">
    <property type="nucleotide sequence ID" value="NZ_BKAG01000059.1"/>
</dbReference>
<dbReference type="AlphaFoldDB" id="A0A512MGF0"/>
<dbReference type="EMBL" id="BKAG01000059">
    <property type="protein sequence ID" value="GEP45820.1"/>
    <property type="molecule type" value="Genomic_DNA"/>
</dbReference>
<accession>A0A512MGF0</accession>
<evidence type="ECO:0008006" key="3">
    <source>
        <dbReference type="Google" id="ProtNLM"/>
    </source>
</evidence>
<proteinExistence type="predicted"/>
<evidence type="ECO:0000313" key="2">
    <source>
        <dbReference type="Proteomes" id="UP000321577"/>
    </source>
</evidence>
<evidence type="ECO:0000313" key="1">
    <source>
        <dbReference type="EMBL" id="GEP45820.1"/>
    </source>
</evidence>
<organism evidence="1 2">
    <name type="scientific">Brevifollis gellanilyticus</name>
    <dbReference type="NCBI Taxonomy" id="748831"/>
    <lineage>
        <taxon>Bacteria</taxon>
        <taxon>Pseudomonadati</taxon>
        <taxon>Verrucomicrobiota</taxon>
        <taxon>Verrucomicrobiia</taxon>
        <taxon>Verrucomicrobiales</taxon>
        <taxon>Verrucomicrobiaceae</taxon>
    </lineage>
</organism>
<comment type="caution">
    <text evidence="1">The sequence shown here is derived from an EMBL/GenBank/DDBJ whole genome shotgun (WGS) entry which is preliminary data.</text>
</comment>
<dbReference type="Gene3D" id="6.10.10.120">
    <property type="entry name" value="Antitoxin ParD1-like"/>
    <property type="match status" value="1"/>
</dbReference>
<name>A0A512MGF0_9BACT</name>
<reference evidence="1 2" key="1">
    <citation type="submission" date="2019-07" db="EMBL/GenBank/DDBJ databases">
        <title>Whole genome shotgun sequence of Brevifollis gellanilyticus NBRC 108608.</title>
        <authorList>
            <person name="Hosoyama A."/>
            <person name="Uohara A."/>
            <person name="Ohji S."/>
            <person name="Ichikawa N."/>
        </authorList>
    </citation>
    <scope>NUCLEOTIDE SEQUENCE [LARGE SCALE GENOMIC DNA]</scope>
    <source>
        <strain evidence="1 2">NBRC 108608</strain>
    </source>
</reference>
<protein>
    <recommendedName>
        <fullName evidence="3">CopG family transcriptional regulator</fullName>
    </recommendedName>
</protein>
<dbReference type="OrthoDB" id="284431at2"/>
<keyword evidence="2" id="KW-1185">Reference proteome</keyword>
<sequence>MTQVAIQLPDELTQFVNESVQSGGFHNADEFFISVVSMYKDQVEEGLSETEQAKLENLRRDIQVGIDQLDRGEGSEMNWDQFFAERHRAYAERHHAA</sequence>
<gene>
    <name evidence="1" type="ORF">BGE01nite_51110</name>
</gene>
<dbReference type="Proteomes" id="UP000321577">
    <property type="component" value="Unassembled WGS sequence"/>
</dbReference>